<dbReference type="PANTHER" id="PTHR11879:SF14">
    <property type="entry name" value="ASPARTATE AMINOTRANSFERASE"/>
    <property type="match status" value="1"/>
</dbReference>
<dbReference type="EMBL" id="JBBNAG010000006">
    <property type="protein sequence ID" value="KAK9126792.1"/>
    <property type="molecule type" value="Genomic_DNA"/>
</dbReference>
<dbReference type="CDD" id="cd00609">
    <property type="entry name" value="AAT_like"/>
    <property type="match status" value="1"/>
</dbReference>
<organism evidence="10 11">
    <name type="scientific">Stephania cephalantha</name>
    <dbReference type="NCBI Taxonomy" id="152367"/>
    <lineage>
        <taxon>Eukaryota</taxon>
        <taxon>Viridiplantae</taxon>
        <taxon>Streptophyta</taxon>
        <taxon>Embryophyta</taxon>
        <taxon>Tracheophyta</taxon>
        <taxon>Spermatophyta</taxon>
        <taxon>Magnoliopsida</taxon>
        <taxon>Ranunculales</taxon>
        <taxon>Menispermaceae</taxon>
        <taxon>Menispermoideae</taxon>
        <taxon>Cissampelideae</taxon>
        <taxon>Stephania</taxon>
    </lineage>
</organism>
<sequence length="479" mass="53477">MSAHLNLSCKSPTPELKPPKITIMWRNLGTKRSISKSRHGWWRNVPIAPKDPILGVTEAFIADTNPNKINLGVGSYRDDEGKPVVLQCVGKAAALIDGEFQSGESDLSFVTESVKLAYGENSGLMQERRVAGVPALSGTGACRLFAEFQRRFQPESSIYLPMPTWSNHHMIWRDALVPQRTYRYYDSESKRLHFAALMNDVKNAPERSLFLLHPCAHNPTGIDPSEEQWREISHLFQVKKHFPFFDMAYQGFATGDLQKDTKALRVFLNDGHLIGCAQSFTKNMGLSGQRVGCLSILCADERQAIAVKSQLHQIARAMYGKPPVHGALLVSKILSDPDLKALWVHEVKGMVDRISGMRTTLHGKLEKLGSSVDWKHIVKQIGMFCYSGLKPEHVDRLAREFHIYMTYDGRLSMAGVTNANVDYLANALHEVTKSEGASSLVVSLPKAPIAEQTLPILADSSAQWEEFFDGDSRQDFIVD</sequence>
<comment type="similarity">
    <text evidence="2">Belongs to the class-I pyridoxal-phosphate-dependent aminotransferase family.</text>
</comment>
<dbReference type="AlphaFoldDB" id="A0AAP0J372"/>
<comment type="catalytic activity">
    <reaction evidence="7 8">
        <text>L-aspartate + 2-oxoglutarate = oxaloacetate + L-glutamate</text>
        <dbReference type="Rhea" id="RHEA:21824"/>
        <dbReference type="ChEBI" id="CHEBI:16452"/>
        <dbReference type="ChEBI" id="CHEBI:16810"/>
        <dbReference type="ChEBI" id="CHEBI:29985"/>
        <dbReference type="ChEBI" id="CHEBI:29991"/>
        <dbReference type="EC" id="2.6.1.1"/>
    </reaction>
</comment>
<comment type="subunit">
    <text evidence="3 8">Homodimer.</text>
</comment>
<dbReference type="PRINTS" id="PR00799">
    <property type="entry name" value="TRANSAMINASE"/>
</dbReference>
<accession>A0AAP0J372</accession>
<evidence type="ECO:0000256" key="7">
    <source>
        <dbReference type="ARBA" id="ARBA00049185"/>
    </source>
</evidence>
<dbReference type="PANTHER" id="PTHR11879">
    <property type="entry name" value="ASPARTATE AMINOTRANSFERASE"/>
    <property type="match status" value="1"/>
</dbReference>
<protein>
    <recommendedName>
        <fullName evidence="8">Aspartate aminotransferase</fullName>
        <ecNumber evidence="8">2.6.1.1</ecNumber>
    </recommendedName>
</protein>
<feature type="domain" description="Aminotransferase class I/classII large" evidence="9">
    <location>
        <begin position="67"/>
        <end position="428"/>
    </location>
</feature>
<dbReference type="InterPro" id="IPR000796">
    <property type="entry name" value="Asp_trans"/>
</dbReference>
<dbReference type="PROSITE" id="PS00105">
    <property type="entry name" value="AA_TRANSFER_CLASS_1"/>
    <property type="match status" value="1"/>
</dbReference>
<dbReference type="GO" id="GO:0006520">
    <property type="term" value="P:amino acid metabolic process"/>
    <property type="evidence" value="ECO:0007669"/>
    <property type="project" value="InterPro"/>
</dbReference>
<dbReference type="Proteomes" id="UP001419268">
    <property type="component" value="Unassembled WGS sequence"/>
</dbReference>
<evidence type="ECO:0000256" key="1">
    <source>
        <dbReference type="ARBA" id="ARBA00001933"/>
    </source>
</evidence>
<evidence type="ECO:0000256" key="5">
    <source>
        <dbReference type="ARBA" id="ARBA00022679"/>
    </source>
</evidence>
<evidence type="ECO:0000313" key="11">
    <source>
        <dbReference type="Proteomes" id="UP001419268"/>
    </source>
</evidence>
<dbReference type="InterPro" id="IPR015424">
    <property type="entry name" value="PyrdxlP-dep_Trfase"/>
</dbReference>
<dbReference type="GO" id="GO:0004069">
    <property type="term" value="F:L-aspartate:2-oxoglutarate aminotransferase activity"/>
    <property type="evidence" value="ECO:0007669"/>
    <property type="project" value="UniProtKB-EC"/>
</dbReference>
<proteinExistence type="inferred from homology"/>
<evidence type="ECO:0000256" key="8">
    <source>
        <dbReference type="RuleBase" id="RU000480"/>
    </source>
</evidence>
<evidence type="ECO:0000256" key="4">
    <source>
        <dbReference type="ARBA" id="ARBA00022576"/>
    </source>
</evidence>
<evidence type="ECO:0000259" key="9">
    <source>
        <dbReference type="Pfam" id="PF00155"/>
    </source>
</evidence>
<evidence type="ECO:0000256" key="6">
    <source>
        <dbReference type="ARBA" id="ARBA00022898"/>
    </source>
</evidence>
<dbReference type="Gene3D" id="3.40.640.10">
    <property type="entry name" value="Type I PLP-dependent aspartate aminotransferase-like (Major domain)"/>
    <property type="match status" value="1"/>
</dbReference>
<dbReference type="EC" id="2.6.1.1" evidence="8"/>
<keyword evidence="6" id="KW-0663">Pyridoxal phosphate</keyword>
<dbReference type="GO" id="GO:0030170">
    <property type="term" value="F:pyridoxal phosphate binding"/>
    <property type="evidence" value="ECO:0007669"/>
    <property type="project" value="InterPro"/>
</dbReference>
<gene>
    <name evidence="10" type="ORF">Scep_015638</name>
</gene>
<evidence type="ECO:0000256" key="2">
    <source>
        <dbReference type="ARBA" id="ARBA00007441"/>
    </source>
</evidence>
<dbReference type="InterPro" id="IPR015422">
    <property type="entry name" value="PyrdxlP-dep_Trfase_small"/>
</dbReference>
<dbReference type="GO" id="GO:0005739">
    <property type="term" value="C:mitochondrion"/>
    <property type="evidence" value="ECO:0007669"/>
    <property type="project" value="TreeGrafter"/>
</dbReference>
<keyword evidence="11" id="KW-1185">Reference proteome</keyword>
<comment type="cofactor">
    <cofactor evidence="1">
        <name>pyridoxal 5'-phosphate</name>
        <dbReference type="ChEBI" id="CHEBI:597326"/>
    </cofactor>
</comment>
<comment type="miscellaneous">
    <text evidence="8">In eukaryotes there are cytoplasmic, mitochondrial and chloroplastic isozymes.</text>
</comment>
<dbReference type="FunFam" id="3.40.640.10:FF:000015">
    <property type="entry name" value="Aspartate aminotransferase"/>
    <property type="match status" value="1"/>
</dbReference>
<dbReference type="Pfam" id="PF00155">
    <property type="entry name" value="Aminotran_1_2"/>
    <property type="match status" value="1"/>
</dbReference>
<dbReference type="FunFam" id="3.90.1150.10:FF:000001">
    <property type="entry name" value="Aspartate aminotransferase"/>
    <property type="match status" value="1"/>
</dbReference>
<reference evidence="10 11" key="1">
    <citation type="submission" date="2024-01" db="EMBL/GenBank/DDBJ databases">
        <title>Genome assemblies of Stephania.</title>
        <authorList>
            <person name="Yang L."/>
        </authorList>
    </citation>
    <scope>NUCLEOTIDE SEQUENCE [LARGE SCALE GENOMIC DNA]</scope>
    <source>
        <strain evidence="10">JXDWG</strain>
        <tissue evidence="10">Leaf</tissue>
    </source>
</reference>
<name>A0AAP0J372_9MAGN</name>
<comment type="caution">
    <text evidence="10">The sequence shown here is derived from an EMBL/GenBank/DDBJ whole genome shotgun (WGS) entry which is preliminary data.</text>
</comment>
<evidence type="ECO:0000256" key="3">
    <source>
        <dbReference type="ARBA" id="ARBA00011738"/>
    </source>
</evidence>
<dbReference type="NCBIfam" id="NF006719">
    <property type="entry name" value="PRK09257.1"/>
    <property type="match status" value="1"/>
</dbReference>
<dbReference type="InterPro" id="IPR004838">
    <property type="entry name" value="NHTrfase_class1_PyrdxlP-BS"/>
</dbReference>
<evidence type="ECO:0000313" key="10">
    <source>
        <dbReference type="EMBL" id="KAK9126792.1"/>
    </source>
</evidence>
<dbReference type="InterPro" id="IPR004839">
    <property type="entry name" value="Aminotransferase_I/II_large"/>
</dbReference>
<dbReference type="InterPro" id="IPR015421">
    <property type="entry name" value="PyrdxlP-dep_Trfase_major"/>
</dbReference>
<dbReference type="Gene3D" id="3.90.1150.10">
    <property type="entry name" value="Aspartate Aminotransferase, domain 1"/>
    <property type="match status" value="1"/>
</dbReference>
<keyword evidence="5 8" id="KW-0808">Transferase</keyword>
<keyword evidence="4 8" id="KW-0032">Aminotransferase</keyword>
<dbReference type="SUPFAM" id="SSF53383">
    <property type="entry name" value="PLP-dependent transferases"/>
    <property type="match status" value="1"/>
</dbReference>